<keyword evidence="2" id="KW-0812">Transmembrane</keyword>
<organism evidence="3 4">
    <name type="scientific">Microbacterium sediminis</name>
    <dbReference type="NCBI Taxonomy" id="904291"/>
    <lineage>
        <taxon>Bacteria</taxon>
        <taxon>Bacillati</taxon>
        <taxon>Actinomycetota</taxon>
        <taxon>Actinomycetes</taxon>
        <taxon>Micrococcales</taxon>
        <taxon>Microbacteriaceae</taxon>
        <taxon>Microbacterium</taxon>
    </lineage>
</organism>
<evidence type="ECO:0000313" key="4">
    <source>
        <dbReference type="Proteomes" id="UP000093355"/>
    </source>
</evidence>
<dbReference type="EMBL" id="LXMD01000027">
    <property type="protein sequence ID" value="OCG73134.1"/>
    <property type="molecule type" value="Genomic_DNA"/>
</dbReference>
<protein>
    <submittedName>
        <fullName evidence="3">Uncharacterized protein</fullName>
    </submittedName>
</protein>
<accession>A0A1B9N9B3</accession>
<dbReference type="InterPro" id="IPR045597">
    <property type="entry name" value="DUF6458"/>
</dbReference>
<keyword evidence="2" id="KW-0472">Membrane</keyword>
<dbReference type="AlphaFoldDB" id="A0A1B9N9B3"/>
<dbReference type="OrthoDB" id="4775046at2"/>
<keyword evidence="2" id="KW-1133">Transmembrane helix</keyword>
<feature type="compositionally biased region" description="Basic and acidic residues" evidence="1">
    <location>
        <begin position="72"/>
        <end position="83"/>
    </location>
</feature>
<proteinExistence type="predicted"/>
<gene>
    <name evidence="3" type="ORF">A7J15_09330</name>
</gene>
<dbReference type="STRING" id="904291.A7J15_09330"/>
<dbReference type="RefSeq" id="WP_067027238.1">
    <property type="nucleotide sequence ID" value="NZ_CP038256.1"/>
</dbReference>
<name>A0A1B9N9B3_9MICO</name>
<reference evidence="3 4" key="1">
    <citation type="submission" date="2016-05" db="EMBL/GenBank/DDBJ databases">
        <authorList>
            <person name="Lavstsen T."/>
            <person name="Jespersen J.S."/>
        </authorList>
    </citation>
    <scope>NUCLEOTIDE SEQUENCE [LARGE SCALE GENOMIC DNA]</scope>
    <source>
        <strain evidence="3 4">YLB-01</strain>
    </source>
</reference>
<comment type="caution">
    <text evidence="3">The sequence shown here is derived from an EMBL/GenBank/DDBJ whole genome shotgun (WGS) entry which is preliminary data.</text>
</comment>
<evidence type="ECO:0000256" key="2">
    <source>
        <dbReference type="SAM" id="Phobius"/>
    </source>
</evidence>
<evidence type="ECO:0000313" key="3">
    <source>
        <dbReference type="EMBL" id="OCG73134.1"/>
    </source>
</evidence>
<sequence>MSIGTGIVLFVLGAILAFGLELDIPGLNDDFVGYLLMGAGVVVFLIGLIFLMRRRSTVEHTRTVGDAGTAERVTERRTDADPY</sequence>
<dbReference type="Pfam" id="PF20059">
    <property type="entry name" value="DUF6458"/>
    <property type="match status" value="1"/>
</dbReference>
<dbReference type="Proteomes" id="UP000093355">
    <property type="component" value="Unassembled WGS sequence"/>
</dbReference>
<feature type="transmembrane region" description="Helical" evidence="2">
    <location>
        <begin position="31"/>
        <end position="52"/>
    </location>
</feature>
<keyword evidence="4" id="KW-1185">Reference proteome</keyword>
<feature type="region of interest" description="Disordered" evidence="1">
    <location>
        <begin position="62"/>
        <end position="83"/>
    </location>
</feature>
<evidence type="ECO:0000256" key="1">
    <source>
        <dbReference type="SAM" id="MobiDB-lite"/>
    </source>
</evidence>